<comment type="caution">
    <text evidence="1">The sequence shown here is derived from an EMBL/GenBank/DDBJ whole genome shotgun (WGS) entry which is preliminary data.</text>
</comment>
<gene>
    <name evidence="1" type="ORF">ACFSC0_19890</name>
</gene>
<sequence length="64" mass="6907">MDNQYFLIATAQAEGASLVELRLSSTAVGEGASFRLLPGSRHDVVRRLADLVRSLVTSGGFSRR</sequence>
<organism evidence="1 2">
    <name type="scientific">Phenylobacterium terrae</name>
    <dbReference type="NCBI Taxonomy" id="2665495"/>
    <lineage>
        <taxon>Bacteria</taxon>
        <taxon>Pseudomonadati</taxon>
        <taxon>Pseudomonadota</taxon>
        <taxon>Alphaproteobacteria</taxon>
        <taxon>Caulobacterales</taxon>
        <taxon>Caulobacteraceae</taxon>
        <taxon>Phenylobacterium</taxon>
    </lineage>
</organism>
<proteinExistence type="predicted"/>
<evidence type="ECO:0008006" key="3">
    <source>
        <dbReference type="Google" id="ProtNLM"/>
    </source>
</evidence>
<dbReference type="EMBL" id="JBHUEY010000012">
    <property type="protein sequence ID" value="MFD1785667.1"/>
    <property type="molecule type" value="Genomic_DNA"/>
</dbReference>
<keyword evidence="2" id="KW-1185">Reference proteome</keyword>
<accession>A0ABW4N6A5</accession>
<dbReference type="RefSeq" id="WP_377281704.1">
    <property type="nucleotide sequence ID" value="NZ_JBHRSI010000004.1"/>
</dbReference>
<reference evidence="2" key="1">
    <citation type="journal article" date="2019" name="Int. J. Syst. Evol. Microbiol.">
        <title>The Global Catalogue of Microorganisms (GCM) 10K type strain sequencing project: providing services to taxonomists for standard genome sequencing and annotation.</title>
        <authorList>
            <consortium name="The Broad Institute Genomics Platform"/>
            <consortium name="The Broad Institute Genome Sequencing Center for Infectious Disease"/>
            <person name="Wu L."/>
            <person name="Ma J."/>
        </authorList>
    </citation>
    <scope>NUCLEOTIDE SEQUENCE [LARGE SCALE GENOMIC DNA]</scope>
    <source>
        <strain evidence="2">DFY28</strain>
    </source>
</reference>
<name>A0ABW4N6A5_9CAUL</name>
<protein>
    <recommendedName>
        <fullName evidence="3">YicC-like N-terminal domain-containing protein</fullName>
    </recommendedName>
</protein>
<evidence type="ECO:0000313" key="2">
    <source>
        <dbReference type="Proteomes" id="UP001597237"/>
    </source>
</evidence>
<dbReference type="Proteomes" id="UP001597237">
    <property type="component" value="Unassembled WGS sequence"/>
</dbReference>
<evidence type="ECO:0000313" key="1">
    <source>
        <dbReference type="EMBL" id="MFD1785667.1"/>
    </source>
</evidence>